<reference evidence="1 2" key="1">
    <citation type="submission" date="2016-10" db="EMBL/GenBank/DDBJ databases">
        <authorList>
            <person name="de Groot N.N."/>
        </authorList>
    </citation>
    <scope>NUCLEOTIDE SEQUENCE [LARGE SCALE GENOMIC DNA]</scope>
    <source>
        <strain evidence="1 2">DSM 18438</strain>
    </source>
</reference>
<dbReference type="RefSeq" id="WP_091957896.1">
    <property type="nucleotide sequence ID" value="NZ_FOLH01000001.1"/>
</dbReference>
<evidence type="ECO:0000313" key="1">
    <source>
        <dbReference type="EMBL" id="SFB80131.1"/>
    </source>
</evidence>
<name>A0A1I1DYZ8_9GAMM</name>
<dbReference type="AlphaFoldDB" id="A0A1I1DYZ8"/>
<organism evidence="1 2">
    <name type="scientific">Marinospirillum celere</name>
    <dbReference type="NCBI Taxonomy" id="1122252"/>
    <lineage>
        <taxon>Bacteria</taxon>
        <taxon>Pseudomonadati</taxon>
        <taxon>Pseudomonadota</taxon>
        <taxon>Gammaproteobacteria</taxon>
        <taxon>Oceanospirillales</taxon>
        <taxon>Oceanospirillaceae</taxon>
        <taxon>Marinospirillum</taxon>
    </lineage>
</organism>
<sequence>MTDTQAIYTQLLKNPKASPKAMAKELGITHKRLYYLIGMEGFTLPQLRRKAKAGAPLDHRKAVTYEIPEELTQPIRSYRHLTTIYPNGVSPC</sequence>
<dbReference type="EMBL" id="FOLH01000001">
    <property type="protein sequence ID" value="SFB80131.1"/>
    <property type="molecule type" value="Genomic_DNA"/>
</dbReference>
<keyword evidence="2" id="KW-1185">Reference proteome</keyword>
<protein>
    <submittedName>
        <fullName evidence="1">Uncharacterized protein</fullName>
    </submittedName>
</protein>
<dbReference type="STRING" id="1122252.SAMN05660443_0213"/>
<dbReference type="Proteomes" id="UP000199058">
    <property type="component" value="Unassembled WGS sequence"/>
</dbReference>
<evidence type="ECO:0000313" key="2">
    <source>
        <dbReference type="Proteomes" id="UP000199058"/>
    </source>
</evidence>
<accession>A0A1I1DYZ8</accession>
<proteinExistence type="predicted"/>
<gene>
    <name evidence="1" type="ORF">SAMN05660443_0213</name>
</gene>